<evidence type="ECO:0000256" key="2">
    <source>
        <dbReference type="ARBA" id="ARBA00010990"/>
    </source>
</evidence>
<dbReference type="GO" id="GO:0006633">
    <property type="term" value="P:fatty acid biosynthetic process"/>
    <property type="evidence" value="ECO:0007669"/>
    <property type="project" value="InterPro"/>
</dbReference>
<evidence type="ECO:0000256" key="1">
    <source>
        <dbReference type="ARBA" id="ARBA00001946"/>
    </source>
</evidence>
<dbReference type="InterPro" id="IPR055066">
    <property type="entry name" value="AASDHPPT_N"/>
</dbReference>
<evidence type="ECO:0000259" key="7">
    <source>
        <dbReference type="Pfam" id="PF01648"/>
    </source>
</evidence>
<evidence type="ECO:0000256" key="4">
    <source>
        <dbReference type="ARBA" id="ARBA00022723"/>
    </source>
</evidence>
<dbReference type="RefSeq" id="WP_192600455.1">
    <property type="nucleotide sequence ID" value="NZ_JADBEL010000038.1"/>
</dbReference>
<feature type="domain" description="4'-phosphopantetheinyl transferase" evidence="7">
    <location>
        <begin position="104"/>
        <end position="204"/>
    </location>
</feature>
<evidence type="ECO:0000313" key="10">
    <source>
        <dbReference type="Proteomes" id="UP000658225"/>
    </source>
</evidence>
<dbReference type="GO" id="GO:0019878">
    <property type="term" value="P:lysine biosynthetic process via aminoadipic acid"/>
    <property type="evidence" value="ECO:0007669"/>
    <property type="project" value="TreeGrafter"/>
</dbReference>
<gene>
    <name evidence="9" type="ORF">H4683_003967</name>
</gene>
<dbReference type="InterPro" id="IPR004568">
    <property type="entry name" value="Ppantetheine-prot_Trfase_dom"/>
</dbReference>
<evidence type="ECO:0000313" key="9">
    <source>
        <dbReference type="EMBL" id="MBE1556841.1"/>
    </source>
</evidence>
<organism evidence="9 10">
    <name type="scientific">Sporosarcina limicola</name>
    <dbReference type="NCBI Taxonomy" id="34101"/>
    <lineage>
        <taxon>Bacteria</taxon>
        <taxon>Bacillati</taxon>
        <taxon>Bacillota</taxon>
        <taxon>Bacilli</taxon>
        <taxon>Bacillales</taxon>
        <taxon>Caryophanaceae</taxon>
        <taxon>Sporosarcina</taxon>
    </lineage>
</organism>
<comment type="caution">
    <text evidence="9">The sequence shown here is derived from an EMBL/GenBank/DDBJ whole genome shotgun (WGS) entry which is preliminary data.</text>
</comment>
<evidence type="ECO:0000256" key="6">
    <source>
        <dbReference type="ARBA" id="ARBA00023194"/>
    </source>
</evidence>
<dbReference type="Gene3D" id="3.90.470.20">
    <property type="entry name" value="4'-phosphopantetheinyl transferase domain"/>
    <property type="match status" value="2"/>
</dbReference>
<keyword evidence="6" id="KW-0045">Antibiotic biosynthesis</keyword>
<dbReference type="SUPFAM" id="SSF56214">
    <property type="entry name" value="4'-phosphopantetheinyl transferase"/>
    <property type="match status" value="2"/>
</dbReference>
<sequence>MIEIVASRLTNQLTHYEWENLLLCVDENKQDRLKCFVKWEDAQRSLLGDLMLRSVVVKTFGMPNNEIQFMYNDYGKPSVKNLDGFHFNISHSENWIVCAVHDEPIGIDIEKVVPIDLEIAKQFFSESEYKSLLEKDKWEKISYFYKLWTAKESYVKAVGKGLSIPLNSFSVKQLYEEKSIVLDGENVLFLKHYSLGQNYKLSVCSKKKYDFPNTIIKKNASEIYREFI</sequence>
<dbReference type="PANTHER" id="PTHR12215:SF10">
    <property type="entry name" value="L-AMINOADIPATE-SEMIALDEHYDE DEHYDROGENASE-PHOSPHOPANTETHEINYL TRANSFERASE"/>
    <property type="match status" value="1"/>
</dbReference>
<comment type="cofactor">
    <cofactor evidence="1">
        <name>Mg(2+)</name>
        <dbReference type="ChEBI" id="CHEBI:18420"/>
    </cofactor>
</comment>
<dbReference type="GO" id="GO:0000287">
    <property type="term" value="F:magnesium ion binding"/>
    <property type="evidence" value="ECO:0007669"/>
    <property type="project" value="InterPro"/>
</dbReference>
<feature type="domain" description="4'-phosphopantetheinyl transferase N-terminal" evidence="8">
    <location>
        <begin position="15"/>
        <end position="100"/>
    </location>
</feature>
<dbReference type="EC" id="2.7.8.-" evidence="9"/>
<dbReference type="Pfam" id="PF22624">
    <property type="entry name" value="AASDHPPT_N"/>
    <property type="match status" value="1"/>
</dbReference>
<keyword evidence="5" id="KW-0460">Magnesium</keyword>
<evidence type="ECO:0000259" key="8">
    <source>
        <dbReference type="Pfam" id="PF22624"/>
    </source>
</evidence>
<dbReference type="GO" id="GO:0008897">
    <property type="term" value="F:holo-[acyl-carrier-protein] synthase activity"/>
    <property type="evidence" value="ECO:0007669"/>
    <property type="project" value="InterPro"/>
</dbReference>
<accession>A0A927MT22</accession>
<keyword evidence="10" id="KW-1185">Reference proteome</keyword>
<dbReference type="PANTHER" id="PTHR12215">
    <property type="entry name" value="PHOSPHOPANTETHEINE TRANSFERASE"/>
    <property type="match status" value="1"/>
</dbReference>
<dbReference type="NCBIfam" id="TIGR00556">
    <property type="entry name" value="pantethn_trn"/>
    <property type="match status" value="1"/>
</dbReference>
<dbReference type="Proteomes" id="UP000658225">
    <property type="component" value="Unassembled WGS sequence"/>
</dbReference>
<comment type="similarity">
    <text evidence="2">Belongs to the P-Pant transferase superfamily. Gsp/Sfp/HetI/AcpT family.</text>
</comment>
<dbReference type="GO" id="GO:0017000">
    <property type="term" value="P:antibiotic biosynthetic process"/>
    <property type="evidence" value="ECO:0007669"/>
    <property type="project" value="UniProtKB-KW"/>
</dbReference>
<dbReference type="AlphaFoldDB" id="A0A927MT22"/>
<keyword evidence="4" id="KW-0479">Metal-binding</keyword>
<protein>
    <submittedName>
        <fullName evidence="9">4'-phosphopantetheinyl transferase</fullName>
        <ecNumber evidence="9">2.7.8.-</ecNumber>
    </submittedName>
</protein>
<dbReference type="EMBL" id="JADBEL010000038">
    <property type="protein sequence ID" value="MBE1556841.1"/>
    <property type="molecule type" value="Genomic_DNA"/>
</dbReference>
<keyword evidence="3 9" id="KW-0808">Transferase</keyword>
<dbReference type="InterPro" id="IPR037143">
    <property type="entry name" value="4-PPantetheinyl_Trfase_dom_sf"/>
</dbReference>
<name>A0A927MT22_9BACL</name>
<dbReference type="GO" id="GO:0005829">
    <property type="term" value="C:cytosol"/>
    <property type="evidence" value="ECO:0007669"/>
    <property type="project" value="TreeGrafter"/>
</dbReference>
<dbReference type="Pfam" id="PF01648">
    <property type="entry name" value="ACPS"/>
    <property type="match status" value="1"/>
</dbReference>
<evidence type="ECO:0000256" key="5">
    <source>
        <dbReference type="ARBA" id="ARBA00022842"/>
    </source>
</evidence>
<proteinExistence type="inferred from homology"/>
<dbReference type="InterPro" id="IPR050559">
    <property type="entry name" value="P-Pant_transferase_sf"/>
</dbReference>
<reference evidence="9" key="1">
    <citation type="submission" date="2020-10" db="EMBL/GenBank/DDBJ databases">
        <title>Genomic Encyclopedia of Type Strains, Phase IV (KMG-IV): sequencing the most valuable type-strain genomes for metagenomic binning, comparative biology and taxonomic classification.</title>
        <authorList>
            <person name="Goeker M."/>
        </authorList>
    </citation>
    <scope>NUCLEOTIDE SEQUENCE</scope>
    <source>
        <strain evidence="9">DSM 13886</strain>
    </source>
</reference>
<dbReference type="InterPro" id="IPR008278">
    <property type="entry name" value="4-PPantetheinyl_Trfase_dom"/>
</dbReference>
<evidence type="ECO:0000256" key="3">
    <source>
        <dbReference type="ARBA" id="ARBA00022679"/>
    </source>
</evidence>